<sequence length="718" mass="82261">MNNKSKNIILSIICIIPLSLSVQAQTIDKVFPGIWKITYGQPEKHVPTDFKEPVSEFLSNLSDRGAEPFDLQSIQFRETPKGIVAGLKISKSEKIYGFGLQVNTFEQSGMRRDIRCNSWTVGNVGFSHAAMPFYISSDGYGVLVNTARYVTFYVGSQNKLAKSAGLVKELQSNQQPGTSLAELYNRAYTPSDDVEIVVEGTQGVEIFVFDGPSMMQVIQRYNLFSGGGAIPPLWGLGLKYRAKSTFNDKEVLKFAQYFRDKHIPCDMFGLEPGWHSASYSCSYAWNPKNFPEPEKVIDSMHTMNYKLNLWEHAYVHPTSPIFEQILPYSGDYAVWKGAVPDFITPQAREIFGSYHKNNFIDKGISAFKLDECDAAYYHQAGGEWSFPDIASFPSGIDGVQYRQLFGLLYQKMMWELFRQANRRTLLEVRASHLFASPYSSILYSDMYEHGDYIRMILNAGFSGINWSPEVRQTGSESDLIRRLQSSLMSSHMVVDCWFLNNPPWFHYDRNKNNNNEVLPNYPELEQKVKNLIELRMSLIPYLYAAFAQYHFEGIPPFRSLILDYPDDKEVWKIETQYMIGGQLMCAPFINGVSEREVYFPKGVWYDFNSKKKYEGGQKYTIRMSLDEIPIFVKDGAILPLAEPVEYITPETVLNITCQVYGTPAKPVRLFEDDGKTFDFEKGEFNWIELSWHKNKGKVVKNGNSKKQLYKIIGWTSFH</sequence>
<dbReference type="InterPro" id="IPR017853">
    <property type="entry name" value="GH"/>
</dbReference>
<dbReference type="CDD" id="cd06592">
    <property type="entry name" value="GH31_NET37"/>
    <property type="match status" value="1"/>
</dbReference>
<dbReference type="GO" id="GO:0061634">
    <property type="term" value="F:alpha-D-xyloside xylohydrolase"/>
    <property type="evidence" value="ECO:0007669"/>
    <property type="project" value="UniProtKB-EC"/>
</dbReference>
<dbReference type="Gene3D" id="3.20.20.80">
    <property type="entry name" value="Glycosidases"/>
    <property type="match status" value="1"/>
</dbReference>
<comment type="similarity">
    <text evidence="1">Belongs to the glycosyl hydrolase 31 family.</text>
</comment>
<proteinExistence type="inferred from homology"/>
<dbReference type="EMBL" id="SNRY01000291">
    <property type="protein sequence ID" value="KAA6343051.1"/>
    <property type="molecule type" value="Genomic_DNA"/>
</dbReference>
<dbReference type="AlphaFoldDB" id="A0A5J4SCS8"/>
<dbReference type="EC" id="3.2.1.177" evidence="5"/>
<dbReference type="InterPro" id="IPR033403">
    <property type="entry name" value="DUF5110"/>
</dbReference>
<accession>A0A5J4SCS8</accession>
<keyword evidence="5" id="KW-0326">Glycosidase</keyword>
<dbReference type="InterPro" id="IPR048395">
    <property type="entry name" value="Glyco_hydro_31_C"/>
</dbReference>
<evidence type="ECO:0000259" key="3">
    <source>
        <dbReference type="Pfam" id="PF17137"/>
    </source>
</evidence>
<dbReference type="InterPro" id="IPR011013">
    <property type="entry name" value="Gal_mutarotase_sf_dom"/>
</dbReference>
<dbReference type="InterPro" id="IPR000322">
    <property type="entry name" value="Glyco_hydro_31_TIM"/>
</dbReference>
<dbReference type="CDD" id="cd14752">
    <property type="entry name" value="GH31_N"/>
    <property type="match status" value="1"/>
</dbReference>
<dbReference type="Gene3D" id="2.60.40.1180">
    <property type="entry name" value="Golgi alpha-mannosidase II"/>
    <property type="match status" value="2"/>
</dbReference>
<organism evidence="5">
    <name type="scientific">termite gut metagenome</name>
    <dbReference type="NCBI Taxonomy" id="433724"/>
    <lineage>
        <taxon>unclassified sequences</taxon>
        <taxon>metagenomes</taxon>
        <taxon>organismal metagenomes</taxon>
    </lineage>
</organism>
<evidence type="ECO:0000313" key="5">
    <source>
        <dbReference type="EMBL" id="KAA6343051.1"/>
    </source>
</evidence>
<dbReference type="SUPFAM" id="SSF74650">
    <property type="entry name" value="Galactose mutarotase-like"/>
    <property type="match status" value="1"/>
</dbReference>
<gene>
    <name evidence="5" type="ORF">EZS27_009243</name>
</gene>
<dbReference type="PANTHER" id="PTHR43863">
    <property type="entry name" value="HYDROLASE, PUTATIVE (AFU_ORTHOLOGUE AFUA_1G03140)-RELATED"/>
    <property type="match status" value="1"/>
</dbReference>
<comment type="caution">
    <text evidence="5">The sequence shown here is derived from an EMBL/GenBank/DDBJ whole genome shotgun (WGS) entry which is preliminary data.</text>
</comment>
<dbReference type="Gene3D" id="2.60.40.1760">
    <property type="entry name" value="glycosyl hydrolase (family 31)"/>
    <property type="match status" value="1"/>
</dbReference>
<keyword evidence="5" id="KW-0378">Hydrolase</keyword>
<feature type="domain" description="DUF5110" evidence="3">
    <location>
        <begin position="655"/>
        <end position="698"/>
    </location>
</feature>
<dbReference type="GO" id="GO:0030246">
    <property type="term" value="F:carbohydrate binding"/>
    <property type="evidence" value="ECO:0007669"/>
    <property type="project" value="InterPro"/>
</dbReference>
<feature type="domain" description="Glycosyl hydrolase family 31 C-terminal" evidence="4">
    <location>
        <begin position="553"/>
        <end position="638"/>
    </location>
</feature>
<evidence type="ECO:0000259" key="4">
    <source>
        <dbReference type="Pfam" id="PF21365"/>
    </source>
</evidence>
<dbReference type="PANTHER" id="PTHR43863:SF2">
    <property type="entry name" value="MALTASE-GLUCOAMYLASE"/>
    <property type="match status" value="1"/>
</dbReference>
<name>A0A5J4SCS8_9ZZZZ</name>
<dbReference type="Pfam" id="PF01055">
    <property type="entry name" value="Glyco_hydro_31_2nd"/>
    <property type="match status" value="1"/>
</dbReference>
<dbReference type="InterPro" id="IPR013780">
    <property type="entry name" value="Glyco_hydro_b"/>
</dbReference>
<feature type="domain" description="Glycoside hydrolase family 31 TIM barrel" evidence="2">
    <location>
        <begin position="229"/>
        <end position="544"/>
    </location>
</feature>
<dbReference type="SUPFAM" id="SSF51011">
    <property type="entry name" value="Glycosyl hydrolase domain"/>
    <property type="match status" value="1"/>
</dbReference>
<evidence type="ECO:0000259" key="2">
    <source>
        <dbReference type="Pfam" id="PF01055"/>
    </source>
</evidence>
<dbReference type="Pfam" id="PF21365">
    <property type="entry name" value="Glyco_hydro_31_3rd"/>
    <property type="match status" value="1"/>
</dbReference>
<dbReference type="GO" id="GO:0005975">
    <property type="term" value="P:carbohydrate metabolic process"/>
    <property type="evidence" value="ECO:0007669"/>
    <property type="project" value="InterPro"/>
</dbReference>
<dbReference type="InterPro" id="IPR051816">
    <property type="entry name" value="Glycosyl_Hydrolase_31"/>
</dbReference>
<dbReference type="SUPFAM" id="SSF51445">
    <property type="entry name" value="(Trans)glycosidases"/>
    <property type="match status" value="1"/>
</dbReference>
<protein>
    <submittedName>
        <fullName evidence="5">Alpha-xylosidase</fullName>
        <ecNumber evidence="5">3.2.1.177</ecNumber>
    </submittedName>
</protein>
<evidence type="ECO:0000256" key="1">
    <source>
        <dbReference type="ARBA" id="ARBA00007806"/>
    </source>
</evidence>
<dbReference type="Pfam" id="PF17137">
    <property type="entry name" value="DUF5110"/>
    <property type="match status" value="1"/>
</dbReference>
<reference evidence="5" key="1">
    <citation type="submission" date="2019-03" db="EMBL/GenBank/DDBJ databases">
        <title>Single cell metagenomics reveals metabolic interactions within the superorganism composed of flagellate Streblomastix strix and complex community of Bacteroidetes bacteria on its surface.</title>
        <authorList>
            <person name="Treitli S.C."/>
            <person name="Kolisko M."/>
            <person name="Husnik F."/>
            <person name="Keeling P."/>
            <person name="Hampl V."/>
        </authorList>
    </citation>
    <scope>NUCLEOTIDE SEQUENCE</scope>
    <source>
        <strain evidence="5">STM</strain>
    </source>
</reference>